<sequence>MRRLEKLSESFWPKWKKKSESLKLILKTTDPIAPIEAIQQPELTAINAKIQNVEQTIEKLNKLRSN</sequence>
<proteinExistence type="predicted"/>
<accession>A0A5C6LPJ9</accession>
<comment type="caution">
    <text evidence="1">The sequence shown here is derived from an EMBL/GenBank/DDBJ whole genome shotgun (WGS) entry which is preliminary data.</text>
</comment>
<dbReference type="EMBL" id="VOHS01000019">
    <property type="protein sequence ID" value="TWV99062.1"/>
    <property type="molecule type" value="Genomic_DNA"/>
</dbReference>
<organism evidence="1 2">
    <name type="scientific">Chitinophaga pinensis</name>
    <dbReference type="NCBI Taxonomy" id="79329"/>
    <lineage>
        <taxon>Bacteria</taxon>
        <taxon>Pseudomonadati</taxon>
        <taxon>Bacteroidota</taxon>
        <taxon>Chitinophagia</taxon>
        <taxon>Chitinophagales</taxon>
        <taxon>Chitinophagaceae</taxon>
        <taxon>Chitinophaga</taxon>
    </lineage>
</organism>
<dbReference type="Proteomes" id="UP000318815">
    <property type="component" value="Unassembled WGS sequence"/>
</dbReference>
<dbReference type="AlphaFoldDB" id="A0A5C6LPJ9"/>
<keyword evidence="2" id="KW-1185">Reference proteome</keyword>
<evidence type="ECO:0000313" key="2">
    <source>
        <dbReference type="Proteomes" id="UP000318815"/>
    </source>
</evidence>
<dbReference type="RefSeq" id="WP_146306502.1">
    <property type="nucleotide sequence ID" value="NZ_VOHS01000019.1"/>
</dbReference>
<evidence type="ECO:0000313" key="1">
    <source>
        <dbReference type="EMBL" id="TWV99062.1"/>
    </source>
</evidence>
<gene>
    <name evidence="1" type="ORF">FEF09_18585</name>
</gene>
<protein>
    <submittedName>
        <fullName evidence="1">Uncharacterized protein</fullName>
    </submittedName>
</protein>
<name>A0A5C6LPJ9_9BACT</name>
<reference evidence="1 2" key="1">
    <citation type="submission" date="2019-08" db="EMBL/GenBank/DDBJ databases">
        <title>Whole genome sequencing of chitin degrading bacteria Chitinophaga pinensis YS16.</title>
        <authorList>
            <person name="Singh R.P."/>
            <person name="Manchanda G."/>
            <person name="Maurya I.K."/>
            <person name="Joshi N.K."/>
            <person name="Srivastava A.K."/>
        </authorList>
    </citation>
    <scope>NUCLEOTIDE SEQUENCE [LARGE SCALE GENOMIC DNA]</scope>
    <source>
        <strain evidence="1 2">YS-16</strain>
    </source>
</reference>
<dbReference type="OrthoDB" id="9981258at2"/>